<dbReference type="HOGENOM" id="CLU_124502_0_0_5"/>
<comment type="similarity">
    <text evidence="1">Belongs to the SufE family.</text>
</comment>
<name>K7YSL3_9PROT</name>
<dbReference type="EMBL" id="CP003539">
    <property type="protein sequence ID" value="AFX99519.1"/>
    <property type="molecule type" value="Genomic_DNA"/>
</dbReference>
<protein>
    <submittedName>
        <fullName evidence="3">Fe-S metabolism associated domain protein</fullName>
    </submittedName>
</protein>
<feature type="domain" description="Fe-S metabolism associated" evidence="2">
    <location>
        <begin position="25"/>
        <end position="144"/>
    </location>
</feature>
<dbReference type="eggNOG" id="COG2166">
    <property type="taxonomic scope" value="Bacteria"/>
</dbReference>
<dbReference type="InterPro" id="IPR003808">
    <property type="entry name" value="Fe-S_metab-assoc_dom"/>
</dbReference>
<evidence type="ECO:0000256" key="1">
    <source>
        <dbReference type="ARBA" id="ARBA00010282"/>
    </source>
</evidence>
<evidence type="ECO:0000313" key="4">
    <source>
        <dbReference type="Proteomes" id="UP000010077"/>
    </source>
</evidence>
<dbReference type="PATRIC" id="fig|1193729.4.peg.704"/>
<dbReference type="KEGG" id="thal:A1OE_1346"/>
<accession>K7YSL3</accession>
<keyword evidence="4" id="KW-1185">Reference proteome</keyword>
<proteinExistence type="inferred from homology"/>
<organism evidence="3 4">
    <name type="scientific">Candidatus Endolissoclinum faulkneri L2</name>
    <dbReference type="NCBI Taxonomy" id="1193729"/>
    <lineage>
        <taxon>Bacteria</taxon>
        <taxon>Pseudomonadati</taxon>
        <taxon>Pseudomonadota</taxon>
        <taxon>Alphaproteobacteria</taxon>
        <taxon>Rhodospirillales</taxon>
        <taxon>Rhodospirillaceae</taxon>
        <taxon>Candidatus Endolissoclinum</taxon>
    </lineage>
</organism>
<evidence type="ECO:0000259" key="2">
    <source>
        <dbReference type="Pfam" id="PF02657"/>
    </source>
</evidence>
<dbReference type="Pfam" id="PF02657">
    <property type="entry name" value="SufE"/>
    <property type="match status" value="1"/>
</dbReference>
<dbReference type="Proteomes" id="UP000010077">
    <property type="component" value="Chromosome"/>
</dbReference>
<dbReference type="PANTHER" id="PTHR43597:SF5">
    <property type="entry name" value="SUFE-LIKE PROTEIN 2, CHLOROPLASTIC"/>
    <property type="match status" value="1"/>
</dbReference>
<dbReference type="AlphaFoldDB" id="K7YSL3"/>
<gene>
    <name evidence="3" type="ORF">A1OE_1346</name>
</gene>
<reference evidence="3 4" key="1">
    <citation type="journal article" date="2012" name="Proc. Natl. Acad. Sci. U.S.A.">
        <title>Genome streamlining and chemical defense in a coral reef symbiosis.</title>
        <authorList>
            <person name="Kwan J.C."/>
            <person name="Donia M.S."/>
            <person name="Han A.W."/>
            <person name="Hirose E."/>
            <person name="Haygood M.G."/>
            <person name="Schmidt E.W."/>
        </authorList>
    </citation>
    <scope>NUCLEOTIDE SEQUENCE [LARGE SCALE GENOMIC DNA]</scope>
    <source>
        <strain evidence="3 4">L2</strain>
    </source>
</reference>
<dbReference type="PANTHER" id="PTHR43597">
    <property type="entry name" value="SULFUR ACCEPTOR PROTEIN CSDE"/>
    <property type="match status" value="1"/>
</dbReference>
<evidence type="ECO:0000313" key="3">
    <source>
        <dbReference type="EMBL" id="AFX99519.1"/>
    </source>
</evidence>
<dbReference type="Gene3D" id="3.90.1010.10">
    <property type="match status" value="1"/>
</dbReference>
<dbReference type="SUPFAM" id="SSF82649">
    <property type="entry name" value="SufE/NifU"/>
    <property type="match status" value="1"/>
</dbReference>
<sequence length="160" mass="18154">MKSMSQDLLEDALKSSIEEEKAKLIEEFAFFDDWIERYEYLIDIGRKHPPLNAAYKIDEFKLSGCQSQVWLVAERLGDRLLFHATSDAAIVSGIIALLLRVYSNRTPEDIIVTKPDFIQAIGLDSHLSATRKSGLNAMLRAIKDRAQAELDHCSEEREKG</sequence>
<dbReference type="STRING" id="1193729.A1OE_1346"/>